<gene>
    <name evidence="1" type="ORF">pHRC017_0665</name>
</gene>
<proteinExistence type="predicted"/>
<accession>I2E2C6</accession>
<protein>
    <submittedName>
        <fullName evidence="1">Integrase</fullName>
    </submittedName>
</protein>
<dbReference type="AlphaFoldDB" id="I2E2C6"/>
<sequence>MALSQLILNAELDEHHEGERRDVSALGLHDCCCFKELGCLPTFKQEMTMTEISPLRRR</sequence>
<keyword evidence="1" id="KW-0614">Plasmid</keyword>
<organism evidence="1">
    <name type="scientific">Rhizobium meliloti</name>
    <name type="common">Ensifer meliloti</name>
    <name type="synonym">Sinorhizobium meliloti</name>
    <dbReference type="NCBI Taxonomy" id="382"/>
    <lineage>
        <taxon>Bacteria</taxon>
        <taxon>Pseudomonadati</taxon>
        <taxon>Pseudomonadota</taxon>
        <taxon>Alphaproteobacteria</taxon>
        <taxon>Hyphomicrobiales</taxon>
        <taxon>Rhizobiaceae</taxon>
        <taxon>Sinorhizobium/Ensifer group</taxon>
        <taxon>Sinorhizobium</taxon>
    </lineage>
</organism>
<name>I2E2C6_RHIML</name>
<evidence type="ECO:0000313" key="1">
    <source>
        <dbReference type="EMBL" id="AFJ91644.1"/>
    </source>
</evidence>
<reference evidence="1" key="1">
    <citation type="journal article" date="2012" name="Mol. Plant Microbe Interact.">
        <title>Rhizobial plasmids that cause impaired symbiotic nitrogen fixation and enhanced host invasion.</title>
        <authorList>
            <person name="Crook M.B."/>
            <person name="Lindsay D.P."/>
            <person name="Biggs M.B."/>
            <person name="Bentley J.S."/>
            <person name="Price J.C."/>
            <person name="Clement S.C."/>
            <person name="Clement M.J."/>
            <person name="Long S.R."/>
            <person name="Griffitts J.S."/>
        </authorList>
    </citation>
    <scope>NUCLEOTIDE SEQUENCE</scope>
    <source>
        <strain evidence="1">C017</strain>
        <plasmid evidence="1">pHRC017</plasmid>
    </source>
</reference>
<geneLocation type="plasmid" evidence="1">
    <name>pHRC017</name>
</geneLocation>
<dbReference type="EMBL" id="JQ665880">
    <property type="protein sequence ID" value="AFJ91644.1"/>
    <property type="molecule type" value="Genomic_DNA"/>
</dbReference>